<comment type="function">
    <text evidence="4">Involved in the secretory pathway as part of the exocyst complex which tethers secretory vesicles to the sites of exocytosis. Also plays a role in the assembly of the exocyst.</text>
</comment>
<evidence type="ECO:0000313" key="6">
    <source>
        <dbReference type="EMBL" id="PVU96577.1"/>
    </source>
</evidence>
<sequence>MVTKYTIEQLEEEKGELDFTKASLLNMDELSEQTAKVLKVIDLRLKNMGKIISPIYNSTEKLFLMYDNVSYTLNTLDNVLKYYDIPTQESAVITAGIEKTKVVNYLESVKHLNEADAGLAKLNFRSAAQSQKDIEKLLIIAQKSVKSLLDQKLKIASKDMDPSNMDTDFDIENIISDGYKEIRYLIKSYRDTGVSEDYIKELCDIFATSRGVIVCKFLENLAISCFKMLQVRKSSTQSLKTGSSQNLNPTTNFIILVPDKSNQGANASIEFKNYSSTMIKYLMFEKKLIEMIIPSNHSYDTFITLADVVYAEFAKNAKDSCDIIVSNIYANLVNAIEFQSICKESFVKLNDLIDLSNRKKFEISNLVGAITPPLNTSFANLIQTLQSLTNKPPLNLHAGIYDPVKWAFGLLEDLIEHRTKIYSVLVKLGDKHWSESIQGQNTAGITSEKKDGEYIFKSYTEDYITSIGSVVEIVSKKITKPALMFVFQASHYNYMANTIKNSSQISSIVDNSLITKYQTLTQRNRKASQATWQSSIATFMSSNLSPNEKLDLFNTSFETNCKDLSDFLVPDAELRAGFVQDAIDSLVPKYSEFLKENNINERFVKNSVPTIIKKIDQTYIKA</sequence>
<protein>
    <recommendedName>
        <fullName evidence="4">Exocyst complex protein EXO70</fullName>
    </recommendedName>
</protein>
<dbReference type="Pfam" id="PF03081">
    <property type="entry name" value="Exo70_C"/>
    <property type="match status" value="1"/>
</dbReference>
<reference evidence="6 7" key="1">
    <citation type="journal article" date="2018" name="MBio">
        <title>Comparative Genomics Reveals the Core Gene Toolbox for the Fungus-Insect Symbiosis.</title>
        <authorList>
            <person name="Wang Y."/>
            <person name="Stata M."/>
            <person name="Wang W."/>
            <person name="Stajich J.E."/>
            <person name="White M.M."/>
            <person name="Moncalvo J.M."/>
        </authorList>
    </citation>
    <scope>NUCLEOTIDE SEQUENCE [LARGE SCALE GENOMIC DNA]</scope>
    <source>
        <strain evidence="6 7">SWE-8-4</strain>
    </source>
</reference>
<dbReference type="Pfam" id="PF20669">
    <property type="entry name" value="Exo70_N"/>
    <property type="match status" value="1"/>
</dbReference>
<evidence type="ECO:0000259" key="5">
    <source>
        <dbReference type="Pfam" id="PF03081"/>
    </source>
</evidence>
<comment type="caution">
    <text evidence="6">The sequence shown here is derived from an EMBL/GenBank/DDBJ whole genome shotgun (WGS) entry which is preliminary data.</text>
</comment>
<keyword evidence="7" id="KW-1185">Reference proteome</keyword>
<proteinExistence type="inferred from homology"/>
<dbReference type="Proteomes" id="UP000245383">
    <property type="component" value="Unassembled WGS sequence"/>
</dbReference>
<dbReference type="InterPro" id="IPR046364">
    <property type="entry name" value="Exo70_C"/>
</dbReference>
<dbReference type="PANTHER" id="PTHR12542:SF41">
    <property type="entry name" value="EXOCYST COMPLEX COMPONENT 7"/>
    <property type="match status" value="1"/>
</dbReference>
<dbReference type="InterPro" id="IPR004140">
    <property type="entry name" value="Exo70"/>
</dbReference>
<dbReference type="GO" id="GO:0000145">
    <property type="term" value="C:exocyst"/>
    <property type="evidence" value="ECO:0007669"/>
    <property type="project" value="InterPro"/>
</dbReference>
<evidence type="ECO:0000256" key="4">
    <source>
        <dbReference type="RuleBase" id="RU365026"/>
    </source>
</evidence>
<dbReference type="GO" id="GO:0015031">
    <property type="term" value="P:protein transport"/>
    <property type="evidence" value="ECO:0007669"/>
    <property type="project" value="UniProtKB-KW"/>
</dbReference>
<keyword evidence="4" id="KW-0653">Protein transport</keyword>
<dbReference type="GO" id="GO:0005935">
    <property type="term" value="C:cellular bud neck"/>
    <property type="evidence" value="ECO:0007669"/>
    <property type="project" value="UniProtKB-SubCell"/>
</dbReference>
<feature type="domain" description="Exocyst complex subunit Exo70 C-terminal" evidence="5">
    <location>
        <begin position="271"/>
        <end position="608"/>
    </location>
</feature>
<evidence type="ECO:0000256" key="3">
    <source>
        <dbReference type="ARBA" id="ARBA00022483"/>
    </source>
</evidence>
<keyword evidence="2 4" id="KW-0813">Transport</keyword>
<keyword evidence="3 4" id="KW-0268">Exocytosis</keyword>
<dbReference type="PANTHER" id="PTHR12542">
    <property type="entry name" value="EXOCYST COMPLEX PROTEIN EXO70"/>
    <property type="match status" value="1"/>
</dbReference>
<name>A0A2T9YW69_9FUNG</name>
<dbReference type="EMBL" id="MBFR01000028">
    <property type="protein sequence ID" value="PVU96577.1"/>
    <property type="molecule type" value="Genomic_DNA"/>
</dbReference>
<evidence type="ECO:0000256" key="2">
    <source>
        <dbReference type="ARBA" id="ARBA00022448"/>
    </source>
</evidence>
<dbReference type="Gene3D" id="1.20.1280.170">
    <property type="entry name" value="Exocyst complex component Exo70"/>
    <property type="match status" value="1"/>
</dbReference>
<organism evidence="6 7">
    <name type="scientific">Smittium simulii</name>
    <dbReference type="NCBI Taxonomy" id="133385"/>
    <lineage>
        <taxon>Eukaryota</taxon>
        <taxon>Fungi</taxon>
        <taxon>Fungi incertae sedis</taxon>
        <taxon>Zoopagomycota</taxon>
        <taxon>Kickxellomycotina</taxon>
        <taxon>Harpellomycetes</taxon>
        <taxon>Harpellales</taxon>
        <taxon>Legeriomycetaceae</taxon>
        <taxon>Smittium</taxon>
    </lineage>
</organism>
<gene>
    <name evidence="6" type="ORF">BB561_001086</name>
</gene>
<dbReference type="OrthoDB" id="1922221at2759"/>
<accession>A0A2T9YW69</accession>
<dbReference type="GO" id="GO:0005546">
    <property type="term" value="F:phosphatidylinositol-4,5-bisphosphate binding"/>
    <property type="evidence" value="ECO:0007669"/>
    <property type="project" value="InterPro"/>
</dbReference>
<dbReference type="AlphaFoldDB" id="A0A2T9YW69"/>
<evidence type="ECO:0000256" key="1">
    <source>
        <dbReference type="ARBA" id="ARBA00006756"/>
    </source>
</evidence>
<comment type="similarity">
    <text evidence="1 4">Belongs to the EXO70 family.</text>
</comment>
<dbReference type="STRING" id="133385.A0A2T9YW69"/>
<evidence type="ECO:0000313" key="7">
    <source>
        <dbReference type="Proteomes" id="UP000245383"/>
    </source>
</evidence>
<dbReference type="GO" id="GO:0006887">
    <property type="term" value="P:exocytosis"/>
    <property type="evidence" value="ECO:0007669"/>
    <property type="project" value="UniProtKB-KW"/>
</dbReference>
<dbReference type="InterPro" id="IPR016159">
    <property type="entry name" value="Cullin_repeat-like_dom_sf"/>
</dbReference>
<dbReference type="SUPFAM" id="SSF74788">
    <property type="entry name" value="Cullin repeat-like"/>
    <property type="match status" value="1"/>
</dbReference>
<comment type="subcellular location">
    <subcellularLocation>
        <location evidence="4">Bud</location>
    </subcellularLocation>
    <subcellularLocation>
        <location evidence="4">Bud neck</location>
    </subcellularLocation>
</comment>